<dbReference type="GO" id="GO:0005275">
    <property type="term" value="F:amine transmembrane transporter activity"/>
    <property type="evidence" value="ECO:0007669"/>
    <property type="project" value="TreeGrafter"/>
</dbReference>
<feature type="transmembrane region" description="Helical" evidence="7">
    <location>
        <begin position="141"/>
        <end position="159"/>
    </location>
</feature>
<keyword evidence="3" id="KW-1003">Cell membrane</keyword>
<dbReference type="RefSeq" id="WP_077811860.1">
    <property type="nucleotide sequence ID" value="NZ_CP014692.1"/>
</dbReference>
<accession>A0A1U9KDI5</accession>
<keyword evidence="5 7" id="KW-1133">Transmembrane helix</keyword>
<evidence type="ECO:0000256" key="6">
    <source>
        <dbReference type="ARBA" id="ARBA00023136"/>
    </source>
</evidence>
<keyword evidence="2 7" id="KW-0813">Transport</keyword>
<dbReference type="PANTHER" id="PTHR47737">
    <property type="entry name" value="GLYCINE BETAINE/PROLINE BETAINE TRANSPORT SYSTEM PERMEASE PROTEIN PROW"/>
    <property type="match status" value="1"/>
</dbReference>
<evidence type="ECO:0000256" key="3">
    <source>
        <dbReference type="ARBA" id="ARBA00022475"/>
    </source>
</evidence>
<evidence type="ECO:0000313" key="10">
    <source>
        <dbReference type="Proteomes" id="UP000188937"/>
    </source>
</evidence>
<feature type="domain" description="ABC transmembrane type-1" evidence="8">
    <location>
        <begin position="161"/>
        <end position="340"/>
    </location>
</feature>
<evidence type="ECO:0000313" key="9">
    <source>
        <dbReference type="EMBL" id="AQS83818.1"/>
    </source>
</evidence>
<dbReference type="GO" id="GO:0031460">
    <property type="term" value="P:glycine betaine transport"/>
    <property type="evidence" value="ECO:0007669"/>
    <property type="project" value="TreeGrafter"/>
</dbReference>
<evidence type="ECO:0000256" key="5">
    <source>
        <dbReference type="ARBA" id="ARBA00022989"/>
    </source>
</evidence>
<dbReference type="PANTHER" id="PTHR47737:SF1">
    <property type="entry name" value="GLYCINE BETAINE_PROLINE BETAINE TRANSPORT SYSTEM PERMEASE PROTEIN PROW"/>
    <property type="match status" value="1"/>
</dbReference>
<gene>
    <name evidence="9" type="ORF">A0U92_02445</name>
</gene>
<dbReference type="InterPro" id="IPR000515">
    <property type="entry name" value="MetI-like"/>
</dbReference>
<dbReference type="KEGG" id="aace:A0U92_02445"/>
<dbReference type="PROSITE" id="PS50928">
    <property type="entry name" value="ABC_TM1"/>
    <property type="match status" value="2"/>
</dbReference>
<evidence type="ECO:0000256" key="2">
    <source>
        <dbReference type="ARBA" id="ARBA00022448"/>
    </source>
</evidence>
<sequence>MKKKASLSNPAIFGRQVNLRPLPWLIIVILSFILAELPHTLFPRWIQKYPPGWRLPLADWISAFMHWLTVDAHLGPLTVSGFTRALSRFLDLPLQLASMVLATGILKGEGSEAVMLFPPVPWFALIIAVAVLSWRMRGWRLAVGMTIGFLYLAVFGQWTSAMVTLASVLVAALLSATGGLVLGLLCVRSPLFGRFLSPLLDVAQTMPVFAYLLPMLILFGFGPVSAMIATVIYAIPPMVRVTVVAIQGVPDELRSLGSMTGCTRRQMTWRILLPTALPGLMVGVNQVIMLSLNVVIIASMIGAGGLGWDVLGALRRLDIGGGLEAGLAITVLAVMLDRFAQALVPDTRRSTPESSHPRSLVAGTLLLAGLLWVAAAIWPAIAHYPDSARLSTGPFWNDLVSWININFHDPLDVIKTFMLLHVLMPVKRFMLALPWPWVVTIITLAGLRLGGIRLALTVGLMCSFMAVVGLWQPAMITLYLCGVSVLIAMLLGVPVGVLATQRPWLMKSVEVFIDTLQTLPAFVYLIPIVMLFRVGDFTAMIGIVLYAIAPAIRYTAHGISHVPAPLIEAGIMTGCTSRQILRRIRLPHALPDMLLGLNQTILLALSMLVITALVGTRDLGQVTYAALSKADVGQGVVAGLCVAFIGMISDRFIRHSIRQPGM</sequence>
<proteinExistence type="inferred from homology"/>
<dbReference type="GO" id="GO:0043190">
    <property type="term" value="C:ATP-binding cassette (ABC) transporter complex"/>
    <property type="evidence" value="ECO:0007669"/>
    <property type="project" value="TreeGrafter"/>
</dbReference>
<evidence type="ECO:0000259" key="8">
    <source>
        <dbReference type="PROSITE" id="PS50928"/>
    </source>
</evidence>
<dbReference type="OrthoDB" id="9792509at2"/>
<feature type="transmembrane region" description="Helical" evidence="7">
    <location>
        <begin position="271"/>
        <end position="301"/>
    </location>
</feature>
<feature type="transmembrane region" description="Helical" evidence="7">
    <location>
        <begin position="635"/>
        <end position="653"/>
    </location>
</feature>
<dbReference type="InterPro" id="IPR035906">
    <property type="entry name" value="MetI-like_sf"/>
</dbReference>
<dbReference type="AlphaFoldDB" id="A0A1U9KDI5"/>
<feature type="transmembrane region" description="Helical" evidence="7">
    <location>
        <begin position="165"/>
        <end position="187"/>
    </location>
</feature>
<dbReference type="Gene3D" id="1.10.3720.10">
    <property type="entry name" value="MetI-like"/>
    <property type="match status" value="2"/>
</dbReference>
<keyword evidence="10" id="KW-1185">Reference proteome</keyword>
<dbReference type="SUPFAM" id="SSF161098">
    <property type="entry name" value="MetI-like"/>
    <property type="match status" value="2"/>
</dbReference>
<dbReference type="CDD" id="cd06261">
    <property type="entry name" value="TM_PBP2"/>
    <property type="match status" value="2"/>
</dbReference>
<feature type="transmembrane region" description="Helical" evidence="7">
    <location>
        <begin position="360"/>
        <end position="381"/>
    </location>
</feature>
<organism evidence="9 10">
    <name type="scientific">Acetobacter aceti</name>
    <dbReference type="NCBI Taxonomy" id="435"/>
    <lineage>
        <taxon>Bacteria</taxon>
        <taxon>Pseudomonadati</taxon>
        <taxon>Pseudomonadota</taxon>
        <taxon>Alphaproteobacteria</taxon>
        <taxon>Acetobacterales</taxon>
        <taxon>Acetobacteraceae</taxon>
        <taxon>Acetobacter</taxon>
        <taxon>Acetobacter subgen. Acetobacter</taxon>
    </lineage>
</organism>
<keyword evidence="4 7" id="KW-0812">Transmembrane</keyword>
<evidence type="ECO:0000256" key="7">
    <source>
        <dbReference type="RuleBase" id="RU363032"/>
    </source>
</evidence>
<evidence type="ECO:0000256" key="1">
    <source>
        <dbReference type="ARBA" id="ARBA00004651"/>
    </source>
</evidence>
<evidence type="ECO:0000256" key="4">
    <source>
        <dbReference type="ARBA" id="ARBA00022692"/>
    </source>
</evidence>
<comment type="subcellular location">
    <subcellularLocation>
        <location evidence="1 7">Cell membrane</location>
        <topology evidence="1 7">Multi-pass membrane protein</topology>
    </subcellularLocation>
</comment>
<comment type="similarity">
    <text evidence="7">Belongs to the binding-protein-dependent transport system permease family.</text>
</comment>
<dbReference type="GO" id="GO:0015226">
    <property type="term" value="F:carnitine transmembrane transporter activity"/>
    <property type="evidence" value="ECO:0007669"/>
    <property type="project" value="TreeGrafter"/>
</dbReference>
<feature type="transmembrane region" description="Helical" evidence="7">
    <location>
        <begin position="21"/>
        <end position="41"/>
    </location>
</feature>
<dbReference type="Pfam" id="PF00528">
    <property type="entry name" value="BPD_transp_1"/>
    <property type="match status" value="2"/>
</dbReference>
<feature type="transmembrane region" description="Helical" evidence="7">
    <location>
        <begin position="321"/>
        <end position="340"/>
    </location>
</feature>
<keyword evidence="6 7" id="KW-0472">Membrane</keyword>
<dbReference type="GO" id="GO:0015871">
    <property type="term" value="P:choline transport"/>
    <property type="evidence" value="ECO:0007669"/>
    <property type="project" value="TreeGrafter"/>
</dbReference>
<feature type="domain" description="ABC transmembrane type-1" evidence="8">
    <location>
        <begin position="474"/>
        <end position="653"/>
    </location>
</feature>
<name>A0A1U9KDI5_ACEAC</name>
<dbReference type="Proteomes" id="UP000188937">
    <property type="component" value="Chromosome"/>
</dbReference>
<protein>
    <submittedName>
        <fullName evidence="9">ABC transporter permease</fullName>
    </submittedName>
</protein>
<feature type="transmembrane region" description="Helical" evidence="7">
    <location>
        <begin position="593"/>
        <end position="615"/>
    </location>
</feature>
<feature type="transmembrane region" description="Helical" evidence="7">
    <location>
        <begin position="199"/>
        <end position="221"/>
    </location>
</feature>
<dbReference type="eggNOG" id="COG4176">
    <property type="taxonomic scope" value="Bacteria"/>
</dbReference>
<feature type="transmembrane region" description="Helical" evidence="7">
    <location>
        <begin position="113"/>
        <end position="134"/>
    </location>
</feature>
<dbReference type="EMBL" id="CP014692">
    <property type="protein sequence ID" value="AQS83818.1"/>
    <property type="molecule type" value="Genomic_DNA"/>
</dbReference>
<reference evidence="9 10" key="1">
    <citation type="submission" date="2016-03" db="EMBL/GenBank/DDBJ databases">
        <title>Acetic acid bacteria sequencing.</title>
        <authorList>
            <person name="Brandt J."/>
            <person name="Jakob F."/>
            <person name="Vogel R.F."/>
        </authorList>
    </citation>
    <scope>NUCLEOTIDE SEQUENCE [LARGE SCALE GENOMIC DNA]</scope>
    <source>
        <strain evidence="9 10">TMW2.1153</strain>
    </source>
</reference>
<feature type="transmembrane region" description="Helical" evidence="7">
    <location>
        <begin position="477"/>
        <end position="499"/>
    </location>
</feature>
<feature type="transmembrane region" description="Helical" evidence="7">
    <location>
        <begin position="454"/>
        <end position="471"/>
    </location>
</feature>
<dbReference type="STRING" id="435.A0U92_02445"/>